<dbReference type="Proteomes" id="UP000824120">
    <property type="component" value="Chromosome 6"/>
</dbReference>
<evidence type="ECO:0000313" key="3">
    <source>
        <dbReference type="Proteomes" id="UP000824120"/>
    </source>
</evidence>
<accession>A0A9J5YGY8</accession>
<keyword evidence="3" id="KW-1185">Reference proteome</keyword>
<dbReference type="OrthoDB" id="1932527at2759"/>
<evidence type="ECO:0000313" key="2">
    <source>
        <dbReference type="EMBL" id="KAG5599095.1"/>
    </source>
</evidence>
<dbReference type="EMBL" id="JACXVP010000006">
    <property type="protein sequence ID" value="KAG5599095.1"/>
    <property type="molecule type" value="Genomic_DNA"/>
</dbReference>
<sequence>MLRLSWSKLQTANDSLVFCEAEVDQIRHLREILVNWNKRSLYQVNQVINLQSFAKNLGCQVGTLPTKYLGIPLGAKRKSVDSWNEVIERCDKKLARLILIDAVLDALPNCMIVVFPIPRGVEKKLDKLRSNTENRSISHSGEMGSPNS</sequence>
<dbReference type="AlphaFoldDB" id="A0A9J5YGY8"/>
<name>A0A9J5YGY8_SOLCO</name>
<reference evidence="2 3" key="1">
    <citation type="submission" date="2020-09" db="EMBL/GenBank/DDBJ databases">
        <title>De no assembly of potato wild relative species, Solanum commersonii.</title>
        <authorList>
            <person name="Cho K."/>
        </authorList>
    </citation>
    <scope>NUCLEOTIDE SEQUENCE [LARGE SCALE GENOMIC DNA]</scope>
    <source>
        <strain evidence="2">LZ3.2</strain>
        <tissue evidence="2">Leaf</tissue>
    </source>
</reference>
<gene>
    <name evidence="2" type="ORF">H5410_030465</name>
</gene>
<proteinExistence type="predicted"/>
<dbReference type="PANTHER" id="PTHR33116:SF78">
    <property type="entry name" value="OS12G0587133 PROTEIN"/>
    <property type="match status" value="1"/>
</dbReference>
<evidence type="ECO:0000256" key="1">
    <source>
        <dbReference type="SAM" id="MobiDB-lite"/>
    </source>
</evidence>
<comment type="caution">
    <text evidence="2">The sequence shown here is derived from an EMBL/GenBank/DDBJ whole genome shotgun (WGS) entry which is preliminary data.</text>
</comment>
<feature type="region of interest" description="Disordered" evidence="1">
    <location>
        <begin position="128"/>
        <end position="148"/>
    </location>
</feature>
<dbReference type="PANTHER" id="PTHR33116">
    <property type="entry name" value="REVERSE TRANSCRIPTASE ZINC-BINDING DOMAIN-CONTAINING PROTEIN-RELATED-RELATED"/>
    <property type="match status" value="1"/>
</dbReference>
<organism evidence="2 3">
    <name type="scientific">Solanum commersonii</name>
    <name type="common">Commerson's wild potato</name>
    <name type="synonym">Commerson's nightshade</name>
    <dbReference type="NCBI Taxonomy" id="4109"/>
    <lineage>
        <taxon>Eukaryota</taxon>
        <taxon>Viridiplantae</taxon>
        <taxon>Streptophyta</taxon>
        <taxon>Embryophyta</taxon>
        <taxon>Tracheophyta</taxon>
        <taxon>Spermatophyta</taxon>
        <taxon>Magnoliopsida</taxon>
        <taxon>eudicotyledons</taxon>
        <taxon>Gunneridae</taxon>
        <taxon>Pentapetalae</taxon>
        <taxon>asterids</taxon>
        <taxon>lamiids</taxon>
        <taxon>Solanales</taxon>
        <taxon>Solanaceae</taxon>
        <taxon>Solanoideae</taxon>
        <taxon>Solaneae</taxon>
        <taxon>Solanum</taxon>
    </lineage>
</organism>
<protein>
    <submittedName>
        <fullName evidence="2">Uncharacterized protein</fullName>
    </submittedName>
</protein>
<feature type="compositionally biased region" description="Polar residues" evidence="1">
    <location>
        <begin position="133"/>
        <end position="148"/>
    </location>
</feature>